<dbReference type="Gene3D" id="3.90.550.10">
    <property type="entry name" value="Spore Coat Polysaccharide Biosynthesis Protein SpsA, Chain A"/>
    <property type="match status" value="1"/>
</dbReference>
<proteinExistence type="predicted"/>
<dbReference type="STRING" id="173990.SAMN05660691_01000"/>
<dbReference type="InterPro" id="IPR029044">
    <property type="entry name" value="Nucleotide-diphossugar_trans"/>
</dbReference>
<reference evidence="3" key="1">
    <citation type="submission" date="2016-10" db="EMBL/GenBank/DDBJ databases">
        <authorList>
            <person name="Varghese N."/>
            <person name="Submissions S."/>
        </authorList>
    </citation>
    <scope>NUCLEOTIDE SEQUENCE [LARGE SCALE GENOMIC DNA]</scope>
    <source>
        <strain evidence="3">DSM 17616</strain>
    </source>
</reference>
<dbReference type="AlphaFoldDB" id="A0A1H6KAB4"/>
<dbReference type="GO" id="GO:0016740">
    <property type="term" value="F:transferase activity"/>
    <property type="evidence" value="ECO:0007669"/>
    <property type="project" value="UniProtKB-KW"/>
</dbReference>
<dbReference type="PANTHER" id="PTHR43685:SF11">
    <property type="entry name" value="GLYCOSYLTRANSFERASE TAGX-RELATED"/>
    <property type="match status" value="1"/>
</dbReference>
<dbReference type="Pfam" id="PF00535">
    <property type="entry name" value="Glycos_transf_2"/>
    <property type="match status" value="1"/>
</dbReference>
<evidence type="ECO:0000313" key="2">
    <source>
        <dbReference type="EMBL" id="SEH72001.1"/>
    </source>
</evidence>
<name>A0A1H6KAB4_9GAMM</name>
<keyword evidence="2" id="KW-0808">Transferase</keyword>
<dbReference type="Proteomes" id="UP000199371">
    <property type="component" value="Unassembled WGS sequence"/>
</dbReference>
<dbReference type="SUPFAM" id="SSF53448">
    <property type="entry name" value="Nucleotide-diphospho-sugar transferases"/>
    <property type="match status" value="1"/>
</dbReference>
<dbReference type="EMBL" id="FNXF01000003">
    <property type="protein sequence ID" value="SEH72001.1"/>
    <property type="molecule type" value="Genomic_DNA"/>
</dbReference>
<gene>
    <name evidence="2" type="ORF">SAMN05660691_01000</name>
</gene>
<evidence type="ECO:0000259" key="1">
    <source>
        <dbReference type="Pfam" id="PF00535"/>
    </source>
</evidence>
<sequence>MVSEMTSPLVSVIIPCYNSAAHITAAIDSVLTQDYANIEVIVVDDGSTDNSIDILRQFGDKIIVLQQANQGPAAARNAGMRIASGQFIAFNDSDDLWLPGKLTAQITYLQQHPEIGLCYCGWAIWHGETSLEQISAQLADAGQTDAAEDAYYSGWLYLKLLKDSVIHTITAVMRREIIDTIGMFNTDYRIGEDHDFWLRISQRYQMAKLSQTYAVYRDNPHSTTKKVHAKNFSLLVLESAVARYGLTCPSGARESQAVVNNYLGGRHFTYGYNAMIQGHRDKALVSFKGCIRYRYRLGKAVLLSAICAVPLLYKLFLRKKIPASS</sequence>
<dbReference type="InterPro" id="IPR050834">
    <property type="entry name" value="Glycosyltransf_2"/>
</dbReference>
<dbReference type="PANTHER" id="PTHR43685">
    <property type="entry name" value="GLYCOSYLTRANSFERASE"/>
    <property type="match status" value="1"/>
</dbReference>
<dbReference type="InterPro" id="IPR001173">
    <property type="entry name" value="Glyco_trans_2-like"/>
</dbReference>
<keyword evidence="3" id="KW-1185">Reference proteome</keyword>
<organism evidence="2 3">
    <name type="scientific">Rheinheimera pacifica</name>
    <dbReference type="NCBI Taxonomy" id="173990"/>
    <lineage>
        <taxon>Bacteria</taxon>
        <taxon>Pseudomonadati</taxon>
        <taxon>Pseudomonadota</taxon>
        <taxon>Gammaproteobacteria</taxon>
        <taxon>Chromatiales</taxon>
        <taxon>Chromatiaceae</taxon>
        <taxon>Rheinheimera</taxon>
    </lineage>
</organism>
<protein>
    <submittedName>
        <fullName evidence="2">Glycosyl transferase family 2</fullName>
    </submittedName>
</protein>
<accession>A0A1H6KAB4</accession>
<evidence type="ECO:0000313" key="3">
    <source>
        <dbReference type="Proteomes" id="UP000199371"/>
    </source>
</evidence>
<feature type="domain" description="Glycosyltransferase 2-like" evidence="1">
    <location>
        <begin position="11"/>
        <end position="178"/>
    </location>
</feature>